<evidence type="ECO:0000313" key="2">
    <source>
        <dbReference type="Proteomes" id="UP000235145"/>
    </source>
</evidence>
<dbReference type="Proteomes" id="UP000235145">
    <property type="component" value="Unassembled WGS sequence"/>
</dbReference>
<accession>A0A9R1UFD4</accession>
<organism evidence="1 2">
    <name type="scientific">Lactuca sativa</name>
    <name type="common">Garden lettuce</name>
    <dbReference type="NCBI Taxonomy" id="4236"/>
    <lineage>
        <taxon>Eukaryota</taxon>
        <taxon>Viridiplantae</taxon>
        <taxon>Streptophyta</taxon>
        <taxon>Embryophyta</taxon>
        <taxon>Tracheophyta</taxon>
        <taxon>Spermatophyta</taxon>
        <taxon>Magnoliopsida</taxon>
        <taxon>eudicotyledons</taxon>
        <taxon>Gunneridae</taxon>
        <taxon>Pentapetalae</taxon>
        <taxon>asterids</taxon>
        <taxon>campanulids</taxon>
        <taxon>Asterales</taxon>
        <taxon>Asteraceae</taxon>
        <taxon>Cichorioideae</taxon>
        <taxon>Cichorieae</taxon>
        <taxon>Lactucinae</taxon>
        <taxon>Lactuca</taxon>
    </lineage>
</organism>
<gene>
    <name evidence="1" type="ORF">LSAT_V11C900477040</name>
</gene>
<dbReference type="InterPro" id="IPR012340">
    <property type="entry name" value="NA-bd_OB-fold"/>
</dbReference>
<name>A0A9R1UFD4_LACSA</name>
<proteinExistence type="predicted"/>
<protein>
    <submittedName>
        <fullName evidence="1">Uncharacterized protein</fullName>
    </submittedName>
</protein>
<dbReference type="AlphaFoldDB" id="A0A9R1UFD4"/>
<comment type="caution">
    <text evidence="1">The sequence shown here is derived from an EMBL/GenBank/DDBJ whole genome shotgun (WGS) entry which is preliminary data.</text>
</comment>
<dbReference type="EMBL" id="NBSK02000009">
    <property type="protein sequence ID" value="KAJ0186121.1"/>
    <property type="molecule type" value="Genomic_DNA"/>
</dbReference>
<evidence type="ECO:0000313" key="1">
    <source>
        <dbReference type="EMBL" id="KAJ0186121.1"/>
    </source>
</evidence>
<sequence>MVSSLDMILMDQEVRLKLYEKKLMHYNTCNNQKNIINAFQALLEEGAVSQITNFGMTRNEEYYMLVAHKHKINFYKTTTIHVSTPFVDTIDPFTL</sequence>
<reference evidence="1 2" key="1">
    <citation type="journal article" date="2017" name="Nat. Commun.">
        <title>Genome assembly with in vitro proximity ligation data and whole-genome triplication in lettuce.</title>
        <authorList>
            <person name="Reyes-Chin-Wo S."/>
            <person name="Wang Z."/>
            <person name="Yang X."/>
            <person name="Kozik A."/>
            <person name="Arikit S."/>
            <person name="Song C."/>
            <person name="Xia L."/>
            <person name="Froenicke L."/>
            <person name="Lavelle D.O."/>
            <person name="Truco M.J."/>
            <person name="Xia R."/>
            <person name="Zhu S."/>
            <person name="Xu C."/>
            <person name="Xu H."/>
            <person name="Xu X."/>
            <person name="Cox K."/>
            <person name="Korf I."/>
            <person name="Meyers B.C."/>
            <person name="Michelmore R.W."/>
        </authorList>
    </citation>
    <scope>NUCLEOTIDE SEQUENCE [LARGE SCALE GENOMIC DNA]</scope>
    <source>
        <strain evidence="2">cv. Salinas</strain>
        <tissue evidence="1">Seedlings</tissue>
    </source>
</reference>
<dbReference type="Gene3D" id="2.40.50.140">
    <property type="entry name" value="Nucleic acid-binding proteins"/>
    <property type="match status" value="1"/>
</dbReference>
<keyword evidence="2" id="KW-1185">Reference proteome</keyword>